<evidence type="ECO:0000256" key="4">
    <source>
        <dbReference type="ARBA" id="ARBA00022989"/>
    </source>
</evidence>
<dbReference type="AlphaFoldDB" id="A0A6N4SX40"/>
<feature type="transmembrane region" description="Helical" evidence="6">
    <location>
        <begin position="390"/>
        <end position="411"/>
    </location>
</feature>
<feature type="transmembrane region" description="Helical" evidence="6">
    <location>
        <begin position="135"/>
        <end position="158"/>
    </location>
</feature>
<evidence type="ECO:0000256" key="3">
    <source>
        <dbReference type="ARBA" id="ARBA00022692"/>
    </source>
</evidence>
<reference evidence="8 9" key="1">
    <citation type="journal article" date="2007" name="Appl. Environ. Microbiol.">
        <title>Genome sequence of the cellulolytic gliding bacterium Cytophaga hutchinsonii.</title>
        <authorList>
            <person name="Xie G."/>
            <person name="Bruce D.C."/>
            <person name="Challacombe J.F."/>
            <person name="Chertkov O."/>
            <person name="Detter J.C."/>
            <person name="Gilna P."/>
            <person name="Han C.S."/>
            <person name="Lucas S."/>
            <person name="Misra M."/>
            <person name="Myers G.L."/>
            <person name="Richardson P."/>
            <person name="Tapia R."/>
            <person name="Thayer N."/>
            <person name="Thompson L.S."/>
            <person name="Brettin T.S."/>
            <person name="Henrissat B."/>
            <person name="Wilson D.B."/>
            <person name="McBride M.J."/>
        </authorList>
    </citation>
    <scope>NUCLEOTIDE SEQUENCE [LARGE SCALE GENOMIC DNA]</scope>
    <source>
        <strain evidence="9">ATCC 33406 / DSM 1761 / CIP 103989 / NBRC 15051 / NCIMB 9469 / D465</strain>
    </source>
</reference>
<feature type="domain" description="Major facilitator superfamily (MFS) profile" evidence="7">
    <location>
        <begin position="6"/>
        <end position="415"/>
    </location>
</feature>
<dbReference type="PANTHER" id="PTHR23513:SF6">
    <property type="entry name" value="MAJOR FACILITATOR SUPERFAMILY ASSOCIATED DOMAIN-CONTAINING PROTEIN"/>
    <property type="match status" value="1"/>
</dbReference>
<evidence type="ECO:0000256" key="2">
    <source>
        <dbReference type="ARBA" id="ARBA00022475"/>
    </source>
</evidence>
<feature type="transmembrane region" description="Helical" evidence="6">
    <location>
        <begin position="183"/>
        <end position="201"/>
    </location>
</feature>
<gene>
    <name evidence="8" type="ordered locus">CHU_3723</name>
</gene>
<dbReference type="Pfam" id="PF07690">
    <property type="entry name" value="MFS_1"/>
    <property type="match status" value="1"/>
</dbReference>
<dbReference type="SUPFAM" id="SSF103473">
    <property type="entry name" value="MFS general substrate transporter"/>
    <property type="match status" value="1"/>
</dbReference>
<evidence type="ECO:0000256" key="5">
    <source>
        <dbReference type="ARBA" id="ARBA00023136"/>
    </source>
</evidence>
<feature type="transmembrane region" description="Helical" evidence="6">
    <location>
        <begin position="368"/>
        <end position="384"/>
    </location>
</feature>
<evidence type="ECO:0000259" key="7">
    <source>
        <dbReference type="PROSITE" id="PS50850"/>
    </source>
</evidence>
<name>A0A6N4SX40_CYTH3</name>
<dbReference type="KEGG" id="chu:CHU_3723"/>
<accession>A0A6N4SX40</accession>
<proteinExistence type="predicted"/>
<evidence type="ECO:0000256" key="1">
    <source>
        <dbReference type="ARBA" id="ARBA00004651"/>
    </source>
</evidence>
<dbReference type="Gene3D" id="1.20.1250.20">
    <property type="entry name" value="MFS general substrate transporter like domains"/>
    <property type="match status" value="1"/>
</dbReference>
<keyword evidence="2" id="KW-1003">Cell membrane</keyword>
<organism evidence="8 9">
    <name type="scientific">Cytophaga hutchinsonii (strain ATCC 33406 / DSM 1761 / CIP 103989 / NBRC 15051 / NCIMB 9469 / D465)</name>
    <dbReference type="NCBI Taxonomy" id="269798"/>
    <lineage>
        <taxon>Bacteria</taxon>
        <taxon>Pseudomonadati</taxon>
        <taxon>Bacteroidota</taxon>
        <taxon>Cytophagia</taxon>
        <taxon>Cytophagales</taxon>
        <taxon>Cytophagaceae</taxon>
        <taxon>Cytophaga</taxon>
    </lineage>
</organism>
<dbReference type="PANTHER" id="PTHR23513">
    <property type="entry name" value="INTEGRAL MEMBRANE EFFLUX PROTEIN-RELATED"/>
    <property type="match status" value="1"/>
</dbReference>
<comment type="subcellular location">
    <subcellularLocation>
        <location evidence="1">Cell membrane</location>
        <topology evidence="1">Multi-pass membrane protein</topology>
    </subcellularLocation>
</comment>
<evidence type="ECO:0000256" key="6">
    <source>
        <dbReference type="SAM" id="Phobius"/>
    </source>
</evidence>
<keyword evidence="5 6" id="KW-0472">Membrane</keyword>
<keyword evidence="3 6" id="KW-0812">Transmembrane</keyword>
<feature type="transmembrane region" description="Helical" evidence="6">
    <location>
        <begin position="96"/>
        <end position="114"/>
    </location>
</feature>
<dbReference type="RefSeq" id="WP_011587061.1">
    <property type="nucleotide sequence ID" value="NC_008255.1"/>
</dbReference>
<dbReference type="GO" id="GO:0022857">
    <property type="term" value="F:transmembrane transporter activity"/>
    <property type="evidence" value="ECO:0007669"/>
    <property type="project" value="InterPro"/>
</dbReference>
<feature type="transmembrane region" description="Helical" evidence="6">
    <location>
        <begin position="71"/>
        <end position="90"/>
    </location>
</feature>
<keyword evidence="4 6" id="KW-1133">Transmembrane helix</keyword>
<feature type="transmembrane region" description="Helical" evidence="6">
    <location>
        <begin position="38"/>
        <end position="59"/>
    </location>
</feature>
<sequence length="428" mass="48087">MTNKKTLAILLTANGVSSFAQGFTMMSIPYYFNKIDNYSFFSLSLTIITLASLFWALYAGSIIDGFNRKDVFLGTNFVGGIVILSIASLGFKEGSLTNILIIMVYALTMFGYVIHYPNLYAFSQELSKPKDYTKITSLIEIVGQSTVMGSAIMGTMLLKGMDDFQIPFTQIHLTLERWEIHEIFLFDAIAYFVSFLIILLIKYSPNMKLVISDEGTLYERLKTGYMYLRNNQLVALFGICSFVIFIVVYIEQFALMTPYVLNHLKEDAPVLGLTELMYGLGALFSGVIIQTLFSKMPVLKAVVLLTFATGAIFLLSSLTCAVIIFINVAFLKGFTNAGSRIFRVTYLFSLIPNELAGRVNSFFNVMNTVFRLIFLSIFTLPFFMDGSNIVYAYGILAVFCFIAGIVLLVYYKQFSKLTESIPSHDEEH</sequence>
<evidence type="ECO:0000313" key="9">
    <source>
        <dbReference type="Proteomes" id="UP000001822"/>
    </source>
</evidence>
<feature type="transmembrane region" description="Helical" evidence="6">
    <location>
        <begin position="233"/>
        <end position="250"/>
    </location>
</feature>
<dbReference type="PROSITE" id="PS50850">
    <property type="entry name" value="MFS"/>
    <property type="match status" value="1"/>
</dbReference>
<keyword evidence="9" id="KW-1185">Reference proteome</keyword>
<dbReference type="GO" id="GO:0005886">
    <property type="term" value="C:plasma membrane"/>
    <property type="evidence" value="ECO:0007669"/>
    <property type="project" value="UniProtKB-SubCell"/>
</dbReference>
<dbReference type="EMBL" id="CP000383">
    <property type="protein sequence ID" value="ABG60956.1"/>
    <property type="molecule type" value="Genomic_DNA"/>
</dbReference>
<protein>
    <submittedName>
        <fullName evidence="8">Permease of the major facilitator superfamily</fullName>
    </submittedName>
</protein>
<dbReference type="InterPro" id="IPR020846">
    <property type="entry name" value="MFS_dom"/>
</dbReference>
<dbReference type="Proteomes" id="UP000001822">
    <property type="component" value="Chromosome"/>
</dbReference>
<evidence type="ECO:0000313" key="8">
    <source>
        <dbReference type="EMBL" id="ABG60956.1"/>
    </source>
</evidence>
<dbReference type="OrthoDB" id="9775268at2"/>
<dbReference type="InterPro" id="IPR036259">
    <property type="entry name" value="MFS_trans_sf"/>
</dbReference>
<dbReference type="InterPro" id="IPR011701">
    <property type="entry name" value="MFS"/>
</dbReference>
<feature type="transmembrane region" description="Helical" evidence="6">
    <location>
        <begin position="301"/>
        <end position="331"/>
    </location>
</feature>
<feature type="transmembrane region" description="Helical" evidence="6">
    <location>
        <begin position="270"/>
        <end position="289"/>
    </location>
</feature>